<feature type="compositionally biased region" description="Acidic residues" evidence="1">
    <location>
        <begin position="58"/>
        <end position="67"/>
    </location>
</feature>
<accession>A0A158NTL1</accession>
<evidence type="ECO:0000256" key="1">
    <source>
        <dbReference type="SAM" id="MobiDB-lite"/>
    </source>
</evidence>
<protein>
    <submittedName>
        <fullName evidence="2">Uncharacterized protein</fullName>
    </submittedName>
</protein>
<feature type="region of interest" description="Disordered" evidence="1">
    <location>
        <begin position="1"/>
        <end position="85"/>
    </location>
</feature>
<dbReference type="EMBL" id="ADTU01025998">
    <property type="status" value="NOT_ANNOTATED_CDS"/>
    <property type="molecule type" value="Genomic_DNA"/>
</dbReference>
<feature type="compositionally biased region" description="Basic residues" evidence="1">
    <location>
        <begin position="75"/>
        <end position="85"/>
    </location>
</feature>
<dbReference type="InParanoid" id="A0A158NTL1"/>
<dbReference type="AlphaFoldDB" id="A0A158NTL1"/>
<dbReference type="KEGG" id="acep:105624120"/>
<sequence>MAPERQTRGVRNHSGEKEKGGVRRGGKEERKREKEKERGNDDSDADSSSDSSGVNRDDNDDADDDDNGNNVYHERRSHRTREKNL</sequence>
<organism evidence="2 3">
    <name type="scientific">Atta cephalotes</name>
    <name type="common">Leafcutter ant</name>
    <dbReference type="NCBI Taxonomy" id="12957"/>
    <lineage>
        <taxon>Eukaryota</taxon>
        <taxon>Metazoa</taxon>
        <taxon>Ecdysozoa</taxon>
        <taxon>Arthropoda</taxon>
        <taxon>Hexapoda</taxon>
        <taxon>Insecta</taxon>
        <taxon>Pterygota</taxon>
        <taxon>Neoptera</taxon>
        <taxon>Endopterygota</taxon>
        <taxon>Hymenoptera</taxon>
        <taxon>Apocrita</taxon>
        <taxon>Aculeata</taxon>
        <taxon>Formicoidea</taxon>
        <taxon>Formicidae</taxon>
        <taxon>Myrmicinae</taxon>
        <taxon>Atta</taxon>
    </lineage>
</organism>
<evidence type="ECO:0000313" key="3">
    <source>
        <dbReference type="Proteomes" id="UP000005205"/>
    </source>
</evidence>
<evidence type="ECO:0000313" key="2">
    <source>
        <dbReference type="EnsemblMetazoa" id="XP_012060869.1"/>
    </source>
</evidence>
<keyword evidence="3" id="KW-1185">Reference proteome</keyword>
<dbReference type="Proteomes" id="UP000005205">
    <property type="component" value="Unassembled WGS sequence"/>
</dbReference>
<reference evidence="3" key="1">
    <citation type="journal article" date="2011" name="PLoS Genet.">
        <title>The genome sequence of the leaf-cutter ant Atta cephalotes reveals insights into its obligate symbiotic lifestyle.</title>
        <authorList>
            <person name="Suen G."/>
            <person name="Teiling C."/>
            <person name="Li L."/>
            <person name="Holt C."/>
            <person name="Abouheif E."/>
            <person name="Bornberg-Bauer E."/>
            <person name="Bouffard P."/>
            <person name="Caldera E.J."/>
            <person name="Cash E."/>
            <person name="Cavanaugh A."/>
            <person name="Denas O."/>
            <person name="Elhaik E."/>
            <person name="Fave M.J."/>
            <person name="Gadau J."/>
            <person name="Gibson J.D."/>
            <person name="Graur D."/>
            <person name="Grubbs K.J."/>
            <person name="Hagen D.E."/>
            <person name="Harkins T.T."/>
            <person name="Helmkampf M."/>
            <person name="Hu H."/>
            <person name="Johnson B.R."/>
            <person name="Kim J."/>
            <person name="Marsh S.E."/>
            <person name="Moeller J.A."/>
            <person name="Munoz-Torres M.C."/>
            <person name="Murphy M.C."/>
            <person name="Naughton M.C."/>
            <person name="Nigam S."/>
            <person name="Overson R."/>
            <person name="Rajakumar R."/>
            <person name="Reese J.T."/>
            <person name="Scott J.J."/>
            <person name="Smith C.R."/>
            <person name="Tao S."/>
            <person name="Tsutsui N.D."/>
            <person name="Viljakainen L."/>
            <person name="Wissler L."/>
            <person name="Yandell M.D."/>
            <person name="Zimmer F."/>
            <person name="Taylor J."/>
            <person name="Slater S.C."/>
            <person name="Clifton S.W."/>
            <person name="Warren W.C."/>
            <person name="Elsik C.G."/>
            <person name="Smith C.D."/>
            <person name="Weinstock G.M."/>
            <person name="Gerardo N.M."/>
            <person name="Currie C.R."/>
        </authorList>
    </citation>
    <scope>NUCLEOTIDE SEQUENCE [LARGE SCALE GENOMIC DNA]</scope>
</reference>
<reference evidence="2" key="2">
    <citation type="submission" date="2016-04" db="UniProtKB">
        <authorList>
            <consortium name="EnsemblMetazoa"/>
        </authorList>
    </citation>
    <scope>IDENTIFICATION</scope>
</reference>
<gene>
    <name evidence="2" type="primary">105624120</name>
</gene>
<feature type="compositionally biased region" description="Basic and acidic residues" evidence="1">
    <location>
        <begin position="13"/>
        <end position="41"/>
    </location>
</feature>
<name>A0A158NTL1_ATTCE</name>
<proteinExistence type="predicted"/>
<dbReference type="EnsemblMetazoa" id="XM_012205479.1">
    <property type="protein sequence ID" value="XP_012060869.1"/>
    <property type="gene ID" value="LOC105624120"/>
</dbReference>